<protein>
    <submittedName>
        <fullName evidence="2">Uncharacterized protein</fullName>
    </submittedName>
</protein>
<dbReference type="RefSeq" id="WP_054862296.1">
    <property type="nucleotide sequence ID" value="NZ_MWPH01000001.1"/>
</dbReference>
<comment type="caution">
    <text evidence="2">The sequence shown here is derived from an EMBL/GenBank/DDBJ whole genome shotgun (WGS) entry which is preliminary data.</text>
</comment>
<sequence>MGARTDAALSVFVLVAVALGFVLTNATFSTLAFALGGLATLAFEAVATRNADAVRAYWERRPVQAVAVALALVGVVVGASVAPSSVLSAMAGALVTYLGFLAIVTATRRSRA</sequence>
<keyword evidence="3" id="KW-1185">Reference proteome</keyword>
<dbReference type="Proteomes" id="UP000196084">
    <property type="component" value="Unassembled WGS sequence"/>
</dbReference>
<evidence type="ECO:0000313" key="3">
    <source>
        <dbReference type="Proteomes" id="UP000196084"/>
    </source>
</evidence>
<feature type="transmembrane region" description="Helical" evidence="1">
    <location>
        <begin position="30"/>
        <end position="51"/>
    </location>
</feature>
<feature type="transmembrane region" description="Helical" evidence="1">
    <location>
        <begin position="87"/>
        <end position="106"/>
    </location>
</feature>
<keyword evidence="1" id="KW-0812">Transmembrane</keyword>
<name>A0A202EAQ7_9EURY</name>
<feature type="transmembrane region" description="Helical" evidence="1">
    <location>
        <begin position="63"/>
        <end position="81"/>
    </location>
</feature>
<dbReference type="AlphaFoldDB" id="A0A202EAQ7"/>
<organism evidence="2 3">
    <name type="scientific">Natronolimnobius baerhuensis</name>
    <dbReference type="NCBI Taxonomy" id="253108"/>
    <lineage>
        <taxon>Archaea</taxon>
        <taxon>Methanobacteriati</taxon>
        <taxon>Methanobacteriota</taxon>
        <taxon>Stenosarchaea group</taxon>
        <taxon>Halobacteria</taxon>
        <taxon>Halobacteriales</taxon>
        <taxon>Natrialbaceae</taxon>
        <taxon>Natronolimnobius</taxon>
    </lineage>
</organism>
<keyword evidence="1" id="KW-0472">Membrane</keyword>
<keyword evidence="1" id="KW-1133">Transmembrane helix</keyword>
<evidence type="ECO:0000256" key="1">
    <source>
        <dbReference type="SAM" id="Phobius"/>
    </source>
</evidence>
<evidence type="ECO:0000313" key="2">
    <source>
        <dbReference type="EMBL" id="OVE85319.1"/>
    </source>
</evidence>
<accession>A0A202EAQ7</accession>
<reference evidence="2 3" key="1">
    <citation type="submission" date="2017-02" db="EMBL/GenBank/DDBJ databases">
        <title>Natronthermophilus aegyptiacus gen. nov.,sp. nov., an aerobic, extremely halophilic alkalithermophilic archaeon isolated from the athalassohaline Wadi An Natrun, Egypt.</title>
        <authorList>
            <person name="Zhao B."/>
        </authorList>
    </citation>
    <scope>NUCLEOTIDE SEQUENCE [LARGE SCALE GENOMIC DNA]</scope>
    <source>
        <strain evidence="2 3">CGMCC 1.3597</strain>
    </source>
</reference>
<dbReference type="EMBL" id="MWPH01000001">
    <property type="protein sequence ID" value="OVE85319.1"/>
    <property type="molecule type" value="Genomic_DNA"/>
</dbReference>
<proteinExistence type="predicted"/>
<gene>
    <name evidence="2" type="ORF">B2G88_00370</name>
</gene>